<evidence type="ECO:0000313" key="1">
    <source>
        <dbReference type="EMBL" id="CAD8105303.1"/>
    </source>
</evidence>
<dbReference type="Proteomes" id="UP000688137">
    <property type="component" value="Unassembled WGS sequence"/>
</dbReference>
<dbReference type="EMBL" id="CAJJDM010000130">
    <property type="protein sequence ID" value="CAD8105303.1"/>
    <property type="molecule type" value="Genomic_DNA"/>
</dbReference>
<accession>A0A8S1PRM6</accession>
<protein>
    <submittedName>
        <fullName evidence="1">Uncharacterized protein</fullName>
    </submittedName>
</protein>
<gene>
    <name evidence="1" type="ORF">PPRIM_AZ9-3.1.T1270004</name>
</gene>
<keyword evidence="2" id="KW-1185">Reference proteome</keyword>
<organism evidence="1 2">
    <name type="scientific">Paramecium primaurelia</name>
    <dbReference type="NCBI Taxonomy" id="5886"/>
    <lineage>
        <taxon>Eukaryota</taxon>
        <taxon>Sar</taxon>
        <taxon>Alveolata</taxon>
        <taxon>Ciliophora</taxon>
        <taxon>Intramacronucleata</taxon>
        <taxon>Oligohymenophorea</taxon>
        <taxon>Peniculida</taxon>
        <taxon>Parameciidae</taxon>
        <taxon>Paramecium</taxon>
    </lineage>
</organism>
<reference evidence="1" key="1">
    <citation type="submission" date="2021-01" db="EMBL/GenBank/DDBJ databases">
        <authorList>
            <consortium name="Genoscope - CEA"/>
            <person name="William W."/>
        </authorList>
    </citation>
    <scope>NUCLEOTIDE SEQUENCE</scope>
</reference>
<sequence length="77" mass="9243">MVIVRIKSFILKVLPKFRISLLEITTYIQHDKMQDYGYFKSLFMKMIKNEQCSIFQIYQGLQSQNKIEISNLIENFC</sequence>
<name>A0A8S1PRM6_PARPR</name>
<dbReference type="AlphaFoldDB" id="A0A8S1PRM6"/>
<comment type="caution">
    <text evidence="1">The sequence shown here is derived from an EMBL/GenBank/DDBJ whole genome shotgun (WGS) entry which is preliminary data.</text>
</comment>
<proteinExistence type="predicted"/>
<evidence type="ECO:0000313" key="2">
    <source>
        <dbReference type="Proteomes" id="UP000688137"/>
    </source>
</evidence>